<protein>
    <recommendedName>
        <fullName evidence="3">Extradiol ring-cleavage dioxygenase LigAB LigA subunit domain-containing protein</fullName>
    </recommendedName>
</protein>
<evidence type="ECO:0000313" key="2">
    <source>
        <dbReference type="Proteomes" id="UP000632454"/>
    </source>
</evidence>
<organism evidence="1 2">
    <name type="scientific">Williamsia phyllosphaerae</name>
    <dbReference type="NCBI Taxonomy" id="885042"/>
    <lineage>
        <taxon>Bacteria</taxon>
        <taxon>Bacillati</taxon>
        <taxon>Actinomycetota</taxon>
        <taxon>Actinomycetes</taxon>
        <taxon>Mycobacteriales</taxon>
        <taxon>Nocardiaceae</taxon>
        <taxon>Williamsia</taxon>
    </lineage>
</organism>
<dbReference type="Proteomes" id="UP000632454">
    <property type="component" value="Unassembled WGS sequence"/>
</dbReference>
<proteinExistence type="predicted"/>
<accession>A0ABQ1U945</accession>
<evidence type="ECO:0000313" key="1">
    <source>
        <dbReference type="EMBL" id="GGF11692.1"/>
    </source>
</evidence>
<sequence length="121" mass="14205">MSKYYVNKFLFTVDRDPDYLDAYTKDPKKFVDHWEEEIGPKLSDSETSTVNALTDDERAALINHDYVALFEMGAHFFLNLTLFIAIYDETWTLEKGPLSFQREFGARLQHWRDKPYPSVAT</sequence>
<comment type="caution">
    <text evidence="1">The sequence shown here is derived from an EMBL/GenBank/DDBJ whole genome shotgun (WGS) entry which is preliminary data.</text>
</comment>
<evidence type="ECO:0008006" key="3">
    <source>
        <dbReference type="Google" id="ProtNLM"/>
    </source>
</evidence>
<dbReference type="RefSeq" id="WP_188486537.1">
    <property type="nucleotide sequence ID" value="NZ_BMCS01000001.1"/>
</dbReference>
<gene>
    <name evidence="1" type="ORF">GCM10007298_04560</name>
</gene>
<reference evidence="2" key="1">
    <citation type="journal article" date="2019" name="Int. J. Syst. Evol. Microbiol.">
        <title>The Global Catalogue of Microorganisms (GCM) 10K type strain sequencing project: providing services to taxonomists for standard genome sequencing and annotation.</title>
        <authorList>
            <consortium name="The Broad Institute Genomics Platform"/>
            <consortium name="The Broad Institute Genome Sequencing Center for Infectious Disease"/>
            <person name="Wu L."/>
            <person name="Ma J."/>
        </authorList>
    </citation>
    <scope>NUCLEOTIDE SEQUENCE [LARGE SCALE GENOMIC DNA]</scope>
    <source>
        <strain evidence="2">CCM 7855</strain>
    </source>
</reference>
<dbReference type="EMBL" id="BMCS01000001">
    <property type="protein sequence ID" value="GGF11692.1"/>
    <property type="molecule type" value="Genomic_DNA"/>
</dbReference>
<name>A0ABQ1U945_9NOCA</name>
<keyword evidence="2" id="KW-1185">Reference proteome</keyword>